<organism evidence="3">
    <name type="scientific">Marsupenaeus japonicus endogenous nimavirus</name>
    <dbReference type="NCBI Taxonomy" id="2133793"/>
    <lineage>
        <taxon>Viruses</taxon>
        <taxon>Viruses incertae sedis</taxon>
        <taxon>Naldaviricetes</taxon>
        <taxon>Nimaviridae</taxon>
    </lineage>
</organism>
<feature type="coiled-coil region" evidence="1">
    <location>
        <begin position="170"/>
        <end position="197"/>
    </location>
</feature>
<protein>
    <submittedName>
        <fullName evidence="3">Wsv220-like protein</fullName>
    </submittedName>
</protein>
<evidence type="ECO:0000256" key="2">
    <source>
        <dbReference type="SAM" id="MobiDB-lite"/>
    </source>
</evidence>
<accession>A0A401IP53</accession>
<sequence>MDNHKNISNKIKILNLELLNAKNNSISVFEEAVKNISIYLLEEAERGSWGDEQSVESKNGLNERPKTSDREKDMENKNLGLYVPAEINLDAWRVGDPLQIFKDAYTARLIVNITFHHNKIAEIIYMLISELLLILKTNINEGKKQLQEYGRVEPMSINEIVKSLEGIIKEKKIEVDLQRFREIINQLETELINYDRESRLSDYFLDNIQKSYSTNLSYNSDTTKLIPNDGCLHIIDDDIPFSIETISSIFPSTRRKRPLKNIIGNPPDKNDKDDPWVKEREQTGYSIDSFHSIWMSEFADYPINLVNKIIEDILSKYIIPLKDVFHICLHIKAHLKCARSIKSTWYDNVTCVYELPPIYSIQDTWLELENTLNIYAYVAKVFLNIYELFSSSNKLQDDWTHTKEIYINTMELLESIPVFLFDTKWMDEHIYSWPYTKRLIHQLPIKDYLSENYLLKTALIVPPNTLNPITEIESKDGIIIRLKIKAIERIIQLRTTIHDIFDDGFVTVMNDTHKTTRTSCTSDSTTKHDTDVNDLDINILIDGPLKNNPYIVHPLYNLKVIHQDNLSTPGLASLEEWDARYYLSSENGVLSSSVTNKNVNNNNNNNNNTNSHSPWFWRSLPLFKPSLLKNSSSSLPCKFWETALCQICNSQYDYNQRSYSKNTEILENMIMKIESTESLKEQNKIKDIETIVIQDKQLESYEKQEERRSRNVERSIFITILCKNLLTTLVNINV</sequence>
<dbReference type="EMBL" id="BFCD01000001">
    <property type="protein sequence ID" value="GBG35399.1"/>
    <property type="molecule type" value="Genomic_DNA"/>
</dbReference>
<feature type="region of interest" description="Disordered" evidence="2">
    <location>
        <begin position="51"/>
        <end position="75"/>
    </location>
</feature>
<evidence type="ECO:0000313" key="3">
    <source>
        <dbReference type="EMBL" id="GBG35399.1"/>
    </source>
</evidence>
<name>A0A401IP53_9VIRU</name>
<reference evidence="3" key="1">
    <citation type="journal article" date="2018" name="J. Virol.">
        <title>Crustacean Genome Exploration Reveals the Evolutionary Origin of White Spot Syndrome Virus.</title>
        <authorList>
            <person name="Kawato S."/>
            <person name="Shitara A."/>
            <person name="Wang Y."/>
            <person name="Nozaki R."/>
            <person name="Kondo H."/>
            <person name="Hirono I."/>
        </authorList>
    </citation>
    <scope>NUCLEOTIDE SEQUENCE</scope>
</reference>
<comment type="caution">
    <text evidence="3">The sequence shown here is derived from an EMBL/GenBank/DDBJ whole genome shotgun (WGS) entry which is preliminary data.</text>
</comment>
<feature type="compositionally biased region" description="Basic and acidic residues" evidence="2">
    <location>
        <begin position="61"/>
        <end position="75"/>
    </location>
</feature>
<evidence type="ECO:0000256" key="1">
    <source>
        <dbReference type="SAM" id="Coils"/>
    </source>
</evidence>
<keyword evidence="1" id="KW-0175">Coiled coil</keyword>
<proteinExistence type="predicted"/>